<dbReference type="Pfam" id="PF08546">
    <property type="entry name" value="ApbA_C"/>
    <property type="match status" value="1"/>
</dbReference>
<dbReference type="Gene3D" id="3.40.50.720">
    <property type="entry name" value="NAD(P)-binding Rossmann-like Domain"/>
    <property type="match status" value="1"/>
</dbReference>
<feature type="domain" description="Ketopantoate reductase C-terminal" evidence="12">
    <location>
        <begin position="177"/>
        <end position="293"/>
    </location>
</feature>
<dbReference type="InterPro" id="IPR003710">
    <property type="entry name" value="ApbA"/>
</dbReference>
<evidence type="ECO:0000256" key="7">
    <source>
        <dbReference type="ARBA" id="ARBA00023002"/>
    </source>
</evidence>
<keyword evidence="5 10" id="KW-0566">Pantothenate biosynthesis</keyword>
<dbReference type="InterPro" id="IPR013752">
    <property type="entry name" value="KPA_reductase"/>
</dbReference>
<keyword evidence="14" id="KW-1185">Reference proteome</keyword>
<dbReference type="InterPro" id="IPR050838">
    <property type="entry name" value="Ketopantoate_reductase"/>
</dbReference>
<dbReference type="PANTHER" id="PTHR43765">
    <property type="entry name" value="2-DEHYDROPANTOATE 2-REDUCTASE-RELATED"/>
    <property type="match status" value="1"/>
</dbReference>
<proteinExistence type="inferred from homology"/>
<evidence type="ECO:0000256" key="9">
    <source>
        <dbReference type="ARBA" id="ARBA00048793"/>
    </source>
</evidence>
<dbReference type="RefSeq" id="WP_168083902.1">
    <property type="nucleotide sequence ID" value="NZ_JAAVJI010000005.1"/>
</dbReference>
<comment type="catalytic activity">
    <reaction evidence="9 10">
        <text>(R)-pantoate + NADP(+) = 2-dehydropantoate + NADPH + H(+)</text>
        <dbReference type="Rhea" id="RHEA:16233"/>
        <dbReference type="ChEBI" id="CHEBI:11561"/>
        <dbReference type="ChEBI" id="CHEBI:15378"/>
        <dbReference type="ChEBI" id="CHEBI:15980"/>
        <dbReference type="ChEBI" id="CHEBI:57783"/>
        <dbReference type="ChEBI" id="CHEBI:58349"/>
        <dbReference type="EC" id="1.1.1.169"/>
    </reaction>
</comment>
<comment type="similarity">
    <text evidence="2 10">Belongs to the ketopantoate reductase family.</text>
</comment>
<evidence type="ECO:0000313" key="13">
    <source>
        <dbReference type="EMBL" id="NJP01324.1"/>
    </source>
</evidence>
<organism evidence="13 14">
    <name type="scientific">Pseudomonas quercus</name>
    <dbReference type="NCBI Taxonomy" id="2722792"/>
    <lineage>
        <taxon>Bacteria</taxon>
        <taxon>Pseudomonadati</taxon>
        <taxon>Pseudomonadota</taxon>
        <taxon>Gammaproteobacteria</taxon>
        <taxon>Pseudomonadales</taxon>
        <taxon>Pseudomonadaceae</taxon>
        <taxon>Pseudomonas</taxon>
    </lineage>
</organism>
<keyword evidence="7 10" id="KW-0560">Oxidoreductase</keyword>
<dbReference type="EMBL" id="JAAVJI010000005">
    <property type="protein sequence ID" value="NJP01324.1"/>
    <property type="molecule type" value="Genomic_DNA"/>
</dbReference>
<gene>
    <name evidence="13" type="ORF">HBH25_10675</name>
</gene>
<dbReference type="InterPro" id="IPR008927">
    <property type="entry name" value="6-PGluconate_DH-like_C_sf"/>
</dbReference>
<dbReference type="EC" id="1.1.1.169" evidence="3 10"/>
<keyword evidence="6 10" id="KW-0521">NADP</keyword>
<dbReference type="NCBIfam" id="NF004311">
    <property type="entry name" value="PRK05708.1"/>
    <property type="match status" value="1"/>
</dbReference>
<evidence type="ECO:0000256" key="4">
    <source>
        <dbReference type="ARBA" id="ARBA00019465"/>
    </source>
</evidence>
<reference evidence="13 14" key="1">
    <citation type="submission" date="2020-03" db="EMBL/GenBank/DDBJ databases">
        <authorList>
            <person name="Wang L."/>
            <person name="He N."/>
            <person name="Li Y."/>
            <person name="Fang Y."/>
            <person name="Zhang F."/>
        </authorList>
    </citation>
    <scope>NUCLEOTIDE SEQUENCE [LARGE SCALE GENOMIC DNA]</scope>
    <source>
        <strain evidence="14">hsmgli-8</strain>
    </source>
</reference>
<dbReference type="InterPro" id="IPR013332">
    <property type="entry name" value="KPR_N"/>
</dbReference>
<dbReference type="Proteomes" id="UP000746535">
    <property type="component" value="Unassembled WGS sequence"/>
</dbReference>
<evidence type="ECO:0000259" key="11">
    <source>
        <dbReference type="Pfam" id="PF02558"/>
    </source>
</evidence>
<feature type="domain" description="Ketopantoate reductase N-terminal" evidence="11">
    <location>
        <begin position="6"/>
        <end position="152"/>
    </location>
</feature>
<evidence type="ECO:0000256" key="5">
    <source>
        <dbReference type="ARBA" id="ARBA00022655"/>
    </source>
</evidence>
<dbReference type="Pfam" id="PF02558">
    <property type="entry name" value="ApbA"/>
    <property type="match status" value="1"/>
</dbReference>
<protein>
    <recommendedName>
        <fullName evidence="4 10">2-dehydropantoate 2-reductase</fullName>
        <ecNumber evidence="3 10">1.1.1.169</ecNumber>
    </recommendedName>
    <alternativeName>
        <fullName evidence="8 10">Ketopantoate reductase</fullName>
    </alternativeName>
</protein>
<evidence type="ECO:0000256" key="10">
    <source>
        <dbReference type="RuleBase" id="RU362068"/>
    </source>
</evidence>
<dbReference type="InterPro" id="IPR036291">
    <property type="entry name" value="NAD(P)-bd_dom_sf"/>
</dbReference>
<evidence type="ECO:0000256" key="2">
    <source>
        <dbReference type="ARBA" id="ARBA00007870"/>
    </source>
</evidence>
<evidence type="ECO:0000256" key="6">
    <source>
        <dbReference type="ARBA" id="ARBA00022857"/>
    </source>
</evidence>
<dbReference type="InterPro" id="IPR013328">
    <property type="entry name" value="6PGD_dom2"/>
</dbReference>
<accession>A0ABX0YGL2</accession>
<evidence type="ECO:0000256" key="3">
    <source>
        <dbReference type="ARBA" id="ARBA00013014"/>
    </source>
</evidence>
<evidence type="ECO:0000259" key="12">
    <source>
        <dbReference type="Pfam" id="PF08546"/>
    </source>
</evidence>
<dbReference type="Gene3D" id="1.10.1040.10">
    <property type="entry name" value="N-(1-d-carboxylethyl)-l-norvaline Dehydrogenase, domain 2"/>
    <property type="match status" value="1"/>
</dbReference>
<evidence type="ECO:0000256" key="1">
    <source>
        <dbReference type="ARBA" id="ARBA00004994"/>
    </source>
</evidence>
<comment type="pathway">
    <text evidence="1 10">Cofactor biosynthesis; (R)-pantothenate biosynthesis; (R)-pantoate from 3-methyl-2-oxobutanoate: step 2/2.</text>
</comment>
<evidence type="ECO:0000256" key="8">
    <source>
        <dbReference type="ARBA" id="ARBA00032024"/>
    </source>
</evidence>
<evidence type="ECO:0000313" key="14">
    <source>
        <dbReference type="Proteomes" id="UP000746535"/>
    </source>
</evidence>
<sequence length="306" mass="32613">MAPPPWHVLGAGSIGTLWACRLARAGSTVRLLMRGPAQLARYEQGPGLRWVEGGVERTFRLPGDLPDAPQPIAQLLVACKAYDVAAAVAAVRHRLVPGAQVILLQNGLGSQHALAATLPEACVTLASTTEGAFRRDDGAVVFAGQGFTWLGPTGARPAPLWLSELEQAGIPHQWTPDILARLWRKLAINCAINPLTVLHGCRNGELTKHAPAITGLCQELARLLQAVGLPNAAVGLLDAVWEVIAATSQNYSSMYQDVTAGRRTEIHYLIGYACAEAARLCVAVPALEQLRQNLIAHLHAEGLPTD</sequence>
<dbReference type="SUPFAM" id="SSF51735">
    <property type="entry name" value="NAD(P)-binding Rossmann-fold domains"/>
    <property type="match status" value="1"/>
</dbReference>
<comment type="function">
    <text evidence="10">Catalyzes the NADPH-dependent reduction of ketopantoate into pantoic acid.</text>
</comment>
<dbReference type="NCBIfam" id="TIGR00745">
    <property type="entry name" value="apbA_panE"/>
    <property type="match status" value="1"/>
</dbReference>
<dbReference type="SUPFAM" id="SSF48179">
    <property type="entry name" value="6-phosphogluconate dehydrogenase C-terminal domain-like"/>
    <property type="match status" value="1"/>
</dbReference>
<comment type="caution">
    <text evidence="13">The sequence shown here is derived from an EMBL/GenBank/DDBJ whole genome shotgun (WGS) entry which is preliminary data.</text>
</comment>
<name>A0ABX0YGL2_9PSED</name>
<dbReference type="PANTHER" id="PTHR43765:SF2">
    <property type="entry name" value="2-DEHYDROPANTOATE 2-REDUCTASE"/>
    <property type="match status" value="1"/>
</dbReference>